<evidence type="ECO:0000313" key="10">
    <source>
        <dbReference type="Proteomes" id="UP000595197"/>
    </source>
</evidence>
<comment type="similarity">
    <text evidence="2">Belongs to the ABC-4 integral membrane protein family. LolC/E subfamily.</text>
</comment>
<gene>
    <name evidence="9" type="ORF">IGS68_24990</name>
</gene>
<dbReference type="Proteomes" id="UP000595197">
    <property type="component" value="Chromosome"/>
</dbReference>
<dbReference type="PANTHER" id="PTHR30489:SF0">
    <property type="entry name" value="LIPOPROTEIN-RELEASING SYSTEM TRANSMEMBRANE PROTEIN LOLE"/>
    <property type="match status" value="1"/>
</dbReference>
<reference evidence="9" key="1">
    <citation type="submission" date="2021-02" db="EMBL/GenBank/DDBJ databases">
        <title>Skermanella TT6 skin isolate.</title>
        <authorList>
            <person name="Lee K."/>
            <person name="Ganzorig M."/>
        </authorList>
    </citation>
    <scope>NUCLEOTIDE SEQUENCE</scope>
    <source>
        <strain evidence="9">TT6</strain>
    </source>
</reference>
<keyword evidence="6 7" id="KW-0472">Membrane</keyword>
<feature type="transmembrane region" description="Helical" evidence="7">
    <location>
        <begin position="21"/>
        <end position="44"/>
    </location>
</feature>
<accession>A0ABX7B505</accession>
<feature type="transmembrane region" description="Helical" evidence="7">
    <location>
        <begin position="279"/>
        <end position="301"/>
    </location>
</feature>
<evidence type="ECO:0000256" key="1">
    <source>
        <dbReference type="ARBA" id="ARBA00004651"/>
    </source>
</evidence>
<dbReference type="Pfam" id="PF02687">
    <property type="entry name" value="FtsX"/>
    <property type="match status" value="1"/>
</dbReference>
<feature type="domain" description="ABC3 transporter permease C-terminal" evidence="8">
    <location>
        <begin position="285"/>
        <end position="405"/>
    </location>
</feature>
<keyword evidence="3" id="KW-1003">Cell membrane</keyword>
<keyword evidence="10" id="KW-1185">Reference proteome</keyword>
<organism evidence="9 10">
    <name type="scientific">Skermanella cutis</name>
    <dbReference type="NCBI Taxonomy" id="2775420"/>
    <lineage>
        <taxon>Bacteria</taxon>
        <taxon>Pseudomonadati</taxon>
        <taxon>Pseudomonadota</taxon>
        <taxon>Alphaproteobacteria</taxon>
        <taxon>Rhodospirillales</taxon>
        <taxon>Azospirillaceae</taxon>
        <taxon>Skermanella</taxon>
    </lineage>
</organism>
<dbReference type="PANTHER" id="PTHR30489">
    <property type="entry name" value="LIPOPROTEIN-RELEASING SYSTEM TRANSMEMBRANE PROTEIN LOLE"/>
    <property type="match status" value="1"/>
</dbReference>
<evidence type="ECO:0000313" key="9">
    <source>
        <dbReference type="EMBL" id="QQP89209.1"/>
    </source>
</evidence>
<evidence type="ECO:0000256" key="2">
    <source>
        <dbReference type="ARBA" id="ARBA00005236"/>
    </source>
</evidence>
<dbReference type="RefSeq" id="WP_201075187.1">
    <property type="nucleotide sequence ID" value="NZ_CP067420.1"/>
</dbReference>
<evidence type="ECO:0000256" key="4">
    <source>
        <dbReference type="ARBA" id="ARBA00022692"/>
    </source>
</evidence>
<evidence type="ECO:0000256" key="3">
    <source>
        <dbReference type="ARBA" id="ARBA00022475"/>
    </source>
</evidence>
<evidence type="ECO:0000256" key="6">
    <source>
        <dbReference type="ARBA" id="ARBA00023136"/>
    </source>
</evidence>
<protein>
    <submittedName>
        <fullName evidence="9">FtsX-like permease family protein</fullName>
    </submittedName>
</protein>
<evidence type="ECO:0000256" key="5">
    <source>
        <dbReference type="ARBA" id="ARBA00022989"/>
    </source>
</evidence>
<dbReference type="EMBL" id="CP067420">
    <property type="protein sequence ID" value="QQP89209.1"/>
    <property type="molecule type" value="Genomic_DNA"/>
</dbReference>
<sequence>MIASRIGQMFRLVVADLRRDWAMAVCQVFALAAVLTPLLVLFGLQQGVLGQMLRDLQANPAMREIVPRVTGTNRFDGAWLDAARRRADVAFAVGDARTLAAEVEMVPLARPQAEAVLGVLVPTGPGDPLAASAGEPWAAGLDRVVLSFGAARALGAAAGERIQLLVPRRRDGTDETRAHAVTVASVLPPDRMAETRRAVLVDDRLVLHVQRYRDGFAVPELGWPGAPAGTEPQRFERFRLYARTIDDVAPLTAWLRSGGVEPVSRLDEIAPIQALNANLSLILAVISAFAAAGSIVALAATQWSGVERKRRELALLTLIGYGRGWLISLPLAQALLLAALGSALAVGLFAAAAGVINAHFPAIGSVAAGACRLSPDQLLLAAAVTCVLAMGAALLAAARVTRIEPAAALRDT</sequence>
<evidence type="ECO:0000259" key="8">
    <source>
        <dbReference type="Pfam" id="PF02687"/>
    </source>
</evidence>
<keyword evidence="5 7" id="KW-1133">Transmembrane helix</keyword>
<keyword evidence="4 7" id="KW-0812">Transmembrane</keyword>
<name>A0ABX7B505_9PROT</name>
<dbReference type="InterPro" id="IPR003838">
    <property type="entry name" value="ABC3_permease_C"/>
</dbReference>
<feature type="transmembrane region" description="Helical" evidence="7">
    <location>
        <begin position="378"/>
        <end position="398"/>
    </location>
</feature>
<evidence type="ECO:0000256" key="7">
    <source>
        <dbReference type="SAM" id="Phobius"/>
    </source>
</evidence>
<proteinExistence type="inferred from homology"/>
<comment type="subcellular location">
    <subcellularLocation>
        <location evidence="1">Cell membrane</location>
        <topology evidence="1">Multi-pass membrane protein</topology>
    </subcellularLocation>
</comment>
<feature type="transmembrane region" description="Helical" evidence="7">
    <location>
        <begin position="337"/>
        <end position="358"/>
    </location>
</feature>
<dbReference type="InterPro" id="IPR051447">
    <property type="entry name" value="Lipoprotein-release_system"/>
</dbReference>